<sequence length="91" mass="10743">MVYVQRRKYVETLVQLVWRHYLRAKALTTCSVLEIQTVRWLRSTLFPGQFYMMQGAATKSLDISTLHHDTWTQSLCALSYLQYVHKPLKGH</sequence>
<gene>
    <name evidence="1" type="ORF">GDO81_005674</name>
</gene>
<dbReference type="Proteomes" id="UP000824782">
    <property type="component" value="Unassembled WGS sequence"/>
</dbReference>
<comment type="caution">
    <text evidence="1">The sequence shown here is derived from an EMBL/GenBank/DDBJ whole genome shotgun (WGS) entry which is preliminary data.</text>
</comment>
<reference evidence="1" key="1">
    <citation type="thesis" date="2020" institute="ProQuest LLC" country="789 East Eisenhower Parkway, Ann Arbor, MI, USA">
        <title>Comparative Genomics and Chromosome Evolution.</title>
        <authorList>
            <person name="Mudd A.B."/>
        </authorList>
    </citation>
    <scope>NUCLEOTIDE SEQUENCE</scope>
    <source>
        <strain evidence="1">237g6f4</strain>
        <tissue evidence="1">Blood</tissue>
    </source>
</reference>
<evidence type="ECO:0000313" key="1">
    <source>
        <dbReference type="EMBL" id="KAG8587472.1"/>
    </source>
</evidence>
<name>A0AAV7CQT2_ENGPU</name>
<protein>
    <submittedName>
        <fullName evidence="1">Uncharacterized protein</fullName>
    </submittedName>
</protein>
<proteinExistence type="predicted"/>
<accession>A0AAV7CQT2</accession>
<organism evidence="1 2">
    <name type="scientific">Engystomops pustulosus</name>
    <name type="common">Tungara frog</name>
    <name type="synonym">Physalaemus pustulosus</name>
    <dbReference type="NCBI Taxonomy" id="76066"/>
    <lineage>
        <taxon>Eukaryota</taxon>
        <taxon>Metazoa</taxon>
        <taxon>Chordata</taxon>
        <taxon>Craniata</taxon>
        <taxon>Vertebrata</taxon>
        <taxon>Euteleostomi</taxon>
        <taxon>Amphibia</taxon>
        <taxon>Batrachia</taxon>
        <taxon>Anura</taxon>
        <taxon>Neobatrachia</taxon>
        <taxon>Hyloidea</taxon>
        <taxon>Leptodactylidae</taxon>
        <taxon>Leiuperinae</taxon>
        <taxon>Engystomops</taxon>
    </lineage>
</organism>
<dbReference type="EMBL" id="WNYA01000002">
    <property type="protein sequence ID" value="KAG8587472.1"/>
    <property type="molecule type" value="Genomic_DNA"/>
</dbReference>
<keyword evidence="2" id="KW-1185">Reference proteome</keyword>
<evidence type="ECO:0000313" key="2">
    <source>
        <dbReference type="Proteomes" id="UP000824782"/>
    </source>
</evidence>
<dbReference type="AlphaFoldDB" id="A0AAV7CQT2"/>